<evidence type="ECO:0000313" key="3">
    <source>
        <dbReference type="Proteomes" id="UP001254488"/>
    </source>
</evidence>
<keyword evidence="3" id="KW-1185">Reference proteome</keyword>
<accession>A0ABU2YDN0</accession>
<protein>
    <submittedName>
        <fullName evidence="2">TIGR03915 family putative DNA repair protein</fullName>
    </submittedName>
</protein>
<dbReference type="EMBL" id="JAVRHZ010000003">
    <property type="protein sequence ID" value="MDT0555900.1"/>
    <property type="molecule type" value="Genomic_DNA"/>
</dbReference>
<organism evidence="2 3">
    <name type="scientific">Patiriisocius hiemis</name>
    <dbReference type="NCBI Taxonomy" id="3075604"/>
    <lineage>
        <taxon>Bacteria</taxon>
        <taxon>Pseudomonadati</taxon>
        <taxon>Bacteroidota</taxon>
        <taxon>Flavobacteriia</taxon>
        <taxon>Flavobacteriales</taxon>
        <taxon>Flavobacteriaceae</taxon>
        <taxon>Patiriisocius</taxon>
    </lineage>
</organism>
<dbReference type="InterPro" id="IPR025404">
    <property type="entry name" value="DUF4130"/>
</dbReference>
<reference evidence="2 3" key="1">
    <citation type="submission" date="2023-09" db="EMBL/GenBank/DDBJ databases">
        <authorList>
            <person name="Rey-Velasco X."/>
        </authorList>
    </citation>
    <scope>NUCLEOTIDE SEQUENCE [LARGE SCALE GENOMIC DNA]</scope>
    <source>
        <strain evidence="2 3">W242</strain>
    </source>
</reference>
<dbReference type="RefSeq" id="WP_311332851.1">
    <property type="nucleotide sequence ID" value="NZ_JAVRHZ010000003.1"/>
</dbReference>
<name>A0ABU2YDN0_9FLAO</name>
<evidence type="ECO:0000259" key="1">
    <source>
        <dbReference type="Pfam" id="PF13566"/>
    </source>
</evidence>
<gene>
    <name evidence="2" type="ORF">RM538_07790</name>
</gene>
<sequence>MSFILKYDGSFEGFLSTIFYAYEQKLSHFSIKKDSLATTTFFDETITIPTETEKAKRVWKGISKKCSVNGRKNIYRAFLSEFPDIEDKLSYYIQLELSSKQHWNSNYADPIILKIAQVVKVVRREKHRMDAFVRFKQTKDGVYFATIEPDFNVLPLNVSHFKNRFADQEWIIYDLKRKYGVHYNLKEVNFIEIALEKDSLKESKQSLYFSEKEQAFQELWKNYFKSTNIESRKNMKLHIKHVPKRYWKYLSEKQPF</sequence>
<feature type="domain" description="DUF4130" evidence="1">
    <location>
        <begin position="84"/>
        <end position="252"/>
    </location>
</feature>
<proteinExistence type="predicted"/>
<dbReference type="InterPro" id="IPR023875">
    <property type="entry name" value="DNA_repair_put"/>
</dbReference>
<evidence type="ECO:0000313" key="2">
    <source>
        <dbReference type="EMBL" id="MDT0555900.1"/>
    </source>
</evidence>
<comment type="caution">
    <text evidence="2">The sequence shown here is derived from an EMBL/GenBank/DDBJ whole genome shotgun (WGS) entry which is preliminary data.</text>
</comment>
<dbReference type="Pfam" id="PF13566">
    <property type="entry name" value="DUF4130"/>
    <property type="match status" value="1"/>
</dbReference>
<dbReference type="Proteomes" id="UP001254488">
    <property type="component" value="Unassembled WGS sequence"/>
</dbReference>
<dbReference type="NCBIfam" id="TIGR03915">
    <property type="entry name" value="SAM_7_link_chp"/>
    <property type="match status" value="1"/>
</dbReference>